<organism evidence="1 2">
    <name type="scientific">Trichonephila inaurata madagascariensis</name>
    <dbReference type="NCBI Taxonomy" id="2747483"/>
    <lineage>
        <taxon>Eukaryota</taxon>
        <taxon>Metazoa</taxon>
        <taxon>Ecdysozoa</taxon>
        <taxon>Arthropoda</taxon>
        <taxon>Chelicerata</taxon>
        <taxon>Arachnida</taxon>
        <taxon>Araneae</taxon>
        <taxon>Araneomorphae</taxon>
        <taxon>Entelegynae</taxon>
        <taxon>Araneoidea</taxon>
        <taxon>Nephilidae</taxon>
        <taxon>Trichonephila</taxon>
        <taxon>Trichonephila inaurata</taxon>
    </lineage>
</organism>
<keyword evidence="2" id="KW-1185">Reference proteome</keyword>
<accession>A0A8X6I6G1</accession>
<evidence type="ECO:0000313" key="1">
    <source>
        <dbReference type="EMBL" id="GFS32747.1"/>
    </source>
</evidence>
<sequence>MNLSDNKQKQSPTTDDVLLCREFQLGSGDTKSKMLPKIISAAIHRFQNLKKSDSQYLRRLLSLKQQVEFLPSDSTEKAFVNSALLKSVYELNERTRIQNIPDTVAKKIKSIKPSTVKAKYPMCCQH</sequence>
<gene>
    <name evidence="1" type="ORF">TNIN_460571</name>
</gene>
<evidence type="ECO:0000313" key="2">
    <source>
        <dbReference type="Proteomes" id="UP000886998"/>
    </source>
</evidence>
<dbReference type="AlphaFoldDB" id="A0A8X6I6G1"/>
<reference evidence="1" key="1">
    <citation type="submission" date="2020-08" db="EMBL/GenBank/DDBJ databases">
        <title>Multicomponent nature underlies the extraordinary mechanical properties of spider dragline silk.</title>
        <authorList>
            <person name="Kono N."/>
            <person name="Nakamura H."/>
            <person name="Mori M."/>
            <person name="Yoshida Y."/>
            <person name="Ohtoshi R."/>
            <person name="Malay A.D."/>
            <person name="Moran D.A.P."/>
            <person name="Tomita M."/>
            <person name="Numata K."/>
            <person name="Arakawa K."/>
        </authorList>
    </citation>
    <scope>NUCLEOTIDE SEQUENCE</scope>
</reference>
<dbReference type="Proteomes" id="UP000886998">
    <property type="component" value="Unassembled WGS sequence"/>
</dbReference>
<dbReference type="OrthoDB" id="6428874at2759"/>
<proteinExistence type="predicted"/>
<name>A0A8X6I6G1_9ARAC</name>
<protein>
    <submittedName>
        <fullName evidence="1">Uncharacterized protein</fullName>
    </submittedName>
</protein>
<dbReference type="EMBL" id="BMAV01024383">
    <property type="protein sequence ID" value="GFS32747.1"/>
    <property type="molecule type" value="Genomic_DNA"/>
</dbReference>
<comment type="caution">
    <text evidence="1">The sequence shown here is derived from an EMBL/GenBank/DDBJ whole genome shotgun (WGS) entry which is preliminary data.</text>
</comment>